<proteinExistence type="predicted"/>
<evidence type="ECO:0000313" key="2">
    <source>
        <dbReference type="Proteomes" id="UP000658127"/>
    </source>
</evidence>
<sequence length="159" mass="17271">MQSYVDSISFLPPAEQRLARDYESRLAHRMRLIAAGLTPQPVPRPAVDRFEHVARDAAGESQQLLAELSPEAAVAAWWQVKSPIIAAVSKQTLLNRFLWILAVGASGDSHDPSLLNRYFAAAGCWWVASSVGDALAHAEDGEPSVFQAAVWPISTAHAE</sequence>
<dbReference type="Proteomes" id="UP000658127">
    <property type="component" value="Unassembled WGS sequence"/>
</dbReference>
<protein>
    <submittedName>
        <fullName evidence="1">Uncharacterized protein</fullName>
    </submittedName>
</protein>
<comment type="caution">
    <text evidence="1">The sequence shown here is derived from an EMBL/GenBank/DDBJ whole genome shotgun (WGS) entry which is preliminary data.</text>
</comment>
<reference evidence="2" key="1">
    <citation type="journal article" date="2019" name="Int. J. Syst. Evol. Microbiol.">
        <title>The Global Catalogue of Microorganisms (GCM) 10K type strain sequencing project: providing services to taxonomists for standard genome sequencing and annotation.</title>
        <authorList>
            <consortium name="The Broad Institute Genomics Platform"/>
            <consortium name="The Broad Institute Genome Sequencing Center for Infectious Disease"/>
            <person name="Wu L."/>
            <person name="Ma J."/>
        </authorList>
    </citation>
    <scope>NUCLEOTIDE SEQUENCE [LARGE SCALE GENOMIC DNA]</scope>
    <source>
        <strain evidence="2">CGMCC 4.7329</strain>
    </source>
</reference>
<accession>A0ABQ2KZV4</accession>
<name>A0ABQ2KZV4_9NOCA</name>
<keyword evidence="2" id="KW-1185">Reference proteome</keyword>
<gene>
    <name evidence="1" type="ORF">GCM10011610_64460</name>
</gene>
<dbReference type="RefSeq" id="WP_189034266.1">
    <property type="nucleotide sequence ID" value="NZ_BMNE01000011.1"/>
</dbReference>
<evidence type="ECO:0000313" key="1">
    <source>
        <dbReference type="EMBL" id="GGN97936.1"/>
    </source>
</evidence>
<dbReference type="EMBL" id="BMNE01000011">
    <property type="protein sequence ID" value="GGN97936.1"/>
    <property type="molecule type" value="Genomic_DNA"/>
</dbReference>
<organism evidence="1 2">
    <name type="scientific">Nocardia rhizosphaerihabitans</name>
    <dbReference type="NCBI Taxonomy" id="1691570"/>
    <lineage>
        <taxon>Bacteria</taxon>
        <taxon>Bacillati</taxon>
        <taxon>Actinomycetota</taxon>
        <taxon>Actinomycetes</taxon>
        <taxon>Mycobacteriales</taxon>
        <taxon>Nocardiaceae</taxon>
        <taxon>Nocardia</taxon>
    </lineage>
</organism>